<evidence type="ECO:0000313" key="2">
    <source>
        <dbReference type="EMBL" id="PIA55171.1"/>
    </source>
</evidence>
<evidence type="ECO:0000256" key="1">
    <source>
        <dbReference type="SAM" id="Phobius"/>
    </source>
</evidence>
<organism evidence="2 3">
    <name type="scientific">Aquilegia coerulea</name>
    <name type="common">Rocky mountain columbine</name>
    <dbReference type="NCBI Taxonomy" id="218851"/>
    <lineage>
        <taxon>Eukaryota</taxon>
        <taxon>Viridiplantae</taxon>
        <taxon>Streptophyta</taxon>
        <taxon>Embryophyta</taxon>
        <taxon>Tracheophyta</taxon>
        <taxon>Spermatophyta</taxon>
        <taxon>Magnoliopsida</taxon>
        <taxon>Ranunculales</taxon>
        <taxon>Ranunculaceae</taxon>
        <taxon>Thalictroideae</taxon>
        <taxon>Aquilegia</taxon>
    </lineage>
</organism>
<evidence type="ECO:0000313" key="3">
    <source>
        <dbReference type="Proteomes" id="UP000230069"/>
    </source>
</evidence>
<keyword evidence="1" id="KW-0472">Membrane</keyword>
<feature type="transmembrane region" description="Helical" evidence="1">
    <location>
        <begin position="35"/>
        <end position="54"/>
    </location>
</feature>
<reference evidence="2 3" key="1">
    <citation type="submission" date="2017-09" db="EMBL/GenBank/DDBJ databases">
        <title>WGS assembly of Aquilegia coerulea Goldsmith.</title>
        <authorList>
            <person name="Hodges S."/>
            <person name="Kramer E."/>
            <person name="Nordborg M."/>
            <person name="Tomkins J."/>
            <person name="Borevitz J."/>
            <person name="Derieg N."/>
            <person name="Yan J."/>
            <person name="Mihaltcheva S."/>
            <person name="Hayes R.D."/>
            <person name="Rokhsar D."/>
        </authorList>
    </citation>
    <scope>NUCLEOTIDE SEQUENCE [LARGE SCALE GENOMIC DNA]</scope>
    <source>
        <strain evidence="3">cv. Goldsmith</strain>
    </source>
</reference>
<dbReference type="EMBL" id="KZ305025">
    <property type="protein sequence ID" value="PIA55171.1"/>
    <property type="molecule type" value="Genomic_DNA"/>
</dbReference>
<keyword evidence="3" id="KW-1185">Reference proteome</keyword>
<dbReference type="AlphaFoldDB" id="A0A2G5EHJ8"/>
<keyword evidence="1" id="KW-1133">Transmembrane helix</keyword>
<protein>
    <submittedName>
        <fullName evidence="2">Uncharacterized protein</fullName>
    </submittedName>
</protein>
<sequence length="67" mass="7951">MLICCCNYTCSWLEGHVLATSCCRCVASSLLVASVYFWLWHEVFIFFLILIIFCQKTKKLIVWFYKN</sequence>
<accession>A0A2G5EHJ8</accession>
<proteinExistence type="predicted"/>
<gene>
    <name evidence="2" type="ORF">AQUCO_00800123v1</name>
</gene>
<dbReference type="InParanoid" id="A0A2G5EHJ8"/>
<name>A0A2G5EHJ8_AQUCA</name>
<keyword evidence="1" id="KW-0812">Transmembrane</keyword>
<dbReference type="Proteomes" id="UP000230069">
    <property type="component" value="Unassembled WGS sequence"/>
</dbReference>